<dbReference type="InterPro" id="IPR051682">
    <property type="entry name" value="Mito_Persulfide_Diox"/>
</dbReference>
<dbReference type="EMBL" id="CP030032">
    <property type="protein sequence ID" value="AWV90372.1"/>
    <property type="molecule type" value="Genomic_DNA"/>
</dbReference>
<evidence type="ECO:0000313" key="2">
    <source>
        <dbReference type="EMBL" id="AWV90372.1"/>
    </source>
</evidence>
<dbReference type="RefSeq" id="WP_111335785.1">
    <property type="nucleotide sequence ID" value="NZ_CP030032.1"/>
</dbReference>
<dbReference type="InterPro" id="IPR001279">
    <property type="entry name" value="Metallo-B-lactamas"/>
</dbReference>
<gene>
    <name evidence="2" type="ORF">DN745_13955</name>
</gene>
<accession>A0A2Z4FN59</accession>
<dbReference type="Pfam" id="PF00753">
    <property type="entry name" value="Lactamase_B"/>
    <property type="match status" value="1"/>
</dbReference>
<dbReference type="GO" id="GO:0050313">
    <property type="term" value="F:sulfur dioxygenase activity"/>
    <property type="evidence" value="ECO:0007669"/>
    <property type="project" value="InterPro"/>
</dbReference>
<evidence type="ECO:0000256" key="1">
    <source>
        <dbReference type="ARBA" id="ARBA00022723"/>
    </source>
</evidence>
<dbReference type="Gene3D" id="3.60.15.10">
    <property type="entry name" value="Ribonuclease Z/Hydroxyacylglutathione hydrolase-like"/>
    <property type="match status" value="1"/>
</dbReference>
<dbReference type="SMART" id="SM00849">
    <property type="entry name" value="Lactamase_B"/>
    <property type="match status" value="1"/>
</dbReference>
<keyword evidence="2" id="KW-0378">Hydrolase</keyword>
<proteinExistence type="predicted"/>
<sequence>MEIKSFYDTRTSTLSYVVYDVDTRDAVVIDPVLDYEPKSSKTWTESADALIAFVKDNDLKLQYILETHAHADHLSGSQIVQQAFPQAKLAVGERITEVQKVFKNVFDLPADFPTDGRQFDLLLNEDEPLQVGTLTIETIFTPGHTPACVTYKVEDAIFTGDALFMPDMGTGRCDFPGGSSADLYESVQKLYALPDDTRVFVGHDYQPGGRELAWETTIGEQKANNIQIPAGRSKEEFIKFRDERDAGLEAPRLLFQSVQVNVDAGHLPQPSGNEVRYLRIPVNVFKPSRDEGETELNEV</sequence>
<dbReference type="Proteomes" id="UP000249799">
    <property type="component" value="Chromosome"/>
</dbReference>
<dbReference type="GO" id="GO:0070813">
    <property type="term" value="P:hydrogen sulfide metabolic process"/>
    <property type="evidence" value="ECO:0007669"/>
    <property type="project" value="TreeGrafter"/>
</dbReference>
<dbReference type="GO" id="GO:0006749">
    <property type="term" value="P:glutathione metabolic process"/>
    <property type="evidence" value="ECO:0007669"/>
    <property type="project" value="InterPro"/>
</dbReference>
<keyword evidence="1" id="KW-0479">Metal-binding</keyword>
<name>A0A2Z4FN59_9DELT</name>
<dbReference type="InterPro" id="IPR036866">
    <property type="entry name" value="RibonucZ/Hydroxyglut_hydro"/>
</dbReference>
<dbReference type="GO" id="GO:0016787">
    <property type="term" value="F:hydrolase activity"/>
    <property type="evidence" value="ECO:0007669"/>
    <property type="project" value="UniProtKB-KW"/>
</dbReference>
<dbReference type="KEGG" id="bsed:DN745_13955"/>
<organism evidence="2 3">
    <name type="scientific">Bradymonas sediminis</name>
    <dbReference type="NCBI Taxonomy" id="1548548"/>
    <lineage>
        <taxon>Bacteria</taxon>
        <taxon>Deltaproteobacteria</taxon>
        <taxon>Bradymonadales</taxon>
        <taxon>Bradymonadaceae</taxon>
        <taxon>Bradymonas</taxon>
    </lineage>
</organism>
<keyword evidence="3" id="KW-1185">Reference proteome</keyword>
<dbReference type="SUPFAM" id="SSF56281">
    <property type="entry name" value="Metallo-hydrolase/oxidoreductase"/>
    <property type="match status" value="1"/>
</dbReference>
<dbReference type="CDD" id="cd07724">
    <property type="entry name" value="POD-like_MBL-fold"/>
    <property type="match status" value="1"/>
</dbReference>
<dbReference type="PANTHER" id="PTHR43084">
    <property type="entry name" value="PERSULFIDE DIOXYGENASE ETHE1"/>
    <property type="match status" value="1"/>
</dbReference>
<dbReference type="GO" id="GO:0046872">
    <property type="term" value="F:metal ion binding"/>
    <property type="evidence" value="ECO:0007669"/>
    <property type="project" value="UniProtKB-KW"/>
</dbReference>
<protein>
    <submittedName>
        <fullName evidence="2">MBL fold metallo-hydrolase</fullName>
    </submittedName>
</protein>
<dbReference type="PANTHER" id="PTHR43084:SF1">
    <property type="entry name" value="PERSULFIDE DIOXYGENASE ETHE1, MITOCHONDRIAL"/>
    <property type="match status" value="1"/>
</dbReference>
<evidence type="ECO:0000313" key="3">
    <source>
        <dbReference type="Proteomes" id="UP000249799"/>
    </source>
</evidence>
<reference evidence="2 3" key="1">
    <citation type="submission" date="2018-06" db="EMBL/GenBank/DDBJ databases">
        <title>Lujinxingia sediminis gen. nov. sp. nov., a new facultative anaerobic member of the class Deltaproteobacteria, and proposal of Lujinxingaceae fam. nov.</title>
        <authorList>
            <person name="Guo L.-Y."/>
            <person name="Li C.-M."/>
            <person name="Wang S."/>
            <person name="Du Z.-J."/>
        </authorList>
    </citation>
    <scope>NUCLEOTIDE SEQUENCE [LARGE SCALE GENOMIC DNA]</scope>
    <source>
        <strain evidence="2 3">FA350</strain>
    </source>
</reference>
<dbReference type="OrthoDB" id="9784009at2"/>
<dbReference type="AlphaFoldDB" id="A0A2Z4FN59"/>
<dbReference type="InterPro" id="IPR044528">
    <property type="entry name" value="POD-like_MBL-fold"/>
</dbReference>